<dbReference type="InterPro" id="IPR006442">
    <property type="entry name" value="Antitoxin_Phd/YefM"/>
</dbReference>
<comment type="function">
    <text evidence="2">Antitoxin component of a type II toxin-antitoxin (TA) system.</text>
</comment>
<comment type="similarity">
    <text evidence="1 2">Belongs to the phD/YefM antitoxin family.</text>
</comment>
<dbReference type="InterPro" id="IPR036165">
    <property type="entry name" value="YefM-like_sf"/>
</dbReference>
<dbReference type="PANTHER" id="PTHR33713">
    <property type="entry name" value="ANTITOXIN YAFN-RELATED"/>
    <property type="match status" value="1"/>
</dbReference>
<sequence length="100" mass="11189">MKSLRVSEDIVPISDFKAQASEWLRKLGESGQPLVITQNGKPAGVLLSPESFDELTEKIRFVASIEEGLDDARAGRVHRHADVVAEMKKRYQKPARSRSK</sequence>
<dbReference type="Proteomes" id="UP000662747">
    <property type="component" value="Chromosome"/>
</dbReference>
<organism evidence="3 4">
    <name type="scientific">Pyxidicoccus parkwayensis</name>
    <dbReference type="NCBI Taxonomy" id="2813578"/>
    <lineage>
        <taxon>Bacteria</taxon>
        <taxon>Pseudomonadati</taxon>
        <taxon>Myxococcota</taxon>
        <taxon>Myxococcia</taxon>
        <taxon>Myxococcales</taxon>
        <taxon>Cystobacterineae</taxon>
        <taxon>Myxococcaceae</taxon>
        <taxon>Pyxidicoccus</taxon>
    </lineage>
</organism>
<evidence type="ECO:0000256" key="2">
    <source>
        <dbReference type="RuleBase" id="RU362080"/>
    </source>
</evidence>
<reference evidence="3 4" key="1">
    <citation type="submission" date="2021-02" db="EMBL/GenBank/DDBJ databases">
        <title>De Novo genome assembly of isolated myxobacteria.</title>
        <authorList>
            <person name="Stevens D.C."/>
        </authorList>
    </citation>
    <scope>NUCLEOTIDE SEQUENCE [LARGE SCALE GENOMIC DNA]</scope>
    <source>
        <strain evidence="4">SCPEA02</strain>
    </source>
</reference>
<dbReference type="RefSeq" id="WP_206726671.1">
    <property type="nucleotide sequence ID" value="NZ_CP071090.1"/>
</dbReference>
<dbReference type="Gene3D" id="3.40.1620.10">
    <property type="entry name" value="YefM-like domain"/>
    <property type="match status" value="1"/>
</dbReference>
<keyword evidence="4" id="KW-1185">Reference proteome</keyword>
<dbReference type="SUPFAM" id="SSF143120">
    <property type="entry name" value="YefM-like"/>
    <property type="match status" value="1"/>
</dbReference>
<dbReference type="NCBIfam" id="TIGR01552">
    <property type="entry name" value="phd_fam"/>
    <property type="match status" value="1"/>
</dbReference>
<gene>
    <name evidence="3" type="ORF">JY651_09365</name>
</gene>
<evidence type="ECO:0000313" key="3">
    <source>
        <dbReference type="EMBL" id="QSQ25114.1"/>
    </source>
</evidence>
<evidence type="ECO:0000313" key="4">
    <source>
        <dbReference type="Proteomes" id="UP000662747"/>
    </source>
</evidence>
<protein>
    <recommendedName>
        <fullName evidence="2">Antitoxin</fullName>
    </recommendedName>
</protein>
<proteinExistence type="inferred from homology"/>
<dbReference type="Pfam" id="PF02604">
    <property type="entry name" value="PhdYeFM_antitox"/>
    <property type="match status" value="1"/>
</dbReference>
<dbReference type="EMBL" id="CP071090">
    <property type="protein sequence ID" value="QSQ25114.1"/>
    <property type="molecule type" value="Genomic_DNA"/>
</dbReference>
<evidence type="ECO:0000256" key="1">
    <source>
        <dbReference type="ARBA" id="ARBA00009981"/>
    </source>
</evidence>
<name>A0ABX7P3R0_9BACT</name>
<dbReference type="InterPro" id="IPR051405">
    <property type="entry name" value="phD/YefM_antitoxin"/>
</dbReference>
<dbReference type="PANTHER" id="PTHR33713:SF6">
    <property type="entry name" value="ANTITOXIN YEFM"/>
    <property type="match status" value="1"/>
</dbReference>
<accession>A0ABX7P3R0</accession>